<keyword evidence="5" id="KW-1185">Reference proteome</keyword>
<dbReference type="PROSITE" id="PS50157">
    <property type="entry name" value="ZINC_FINGER_C2H2_2"/>
    <property type="match status" value="1"/>
</dbReference>
<evidence type="ECO:0000259" key="3">
    <source>
        <dbReference type="PROSITE" id="PS50157"/>
    </source>
</evidence>
<keyword evidence="1" id="KW-0479">Metal-binding</keyword>
<feature type="compositionally biased region" description="Acidic residues" evidence="2">
    <location>
        <begin position="551"/>
        <end position="561"/>
    </location>
</feature>
<feature type="compositionally biased region" description="Basic residues" evidence="2">
    <location>
        <begin position="531"/>
        <end position="541"/>
    </location>
</feature>
<feature type="compositionally biased region" description="Polar residues" evidence="2">
    <location>
        <begin position="126"/>
        <end position="135"/>
    </location>
</feature>
<feature type="compositionally biased region" description="Low complexity" evidence="2">
    <location>
        <begin position="7"/>
        <end position="22"/>
    </location>
</feature>
<feature type="compositionally biased region" description="Polar residues" evidence="2">
    <location>
        <begin position="242"/>
        <end position="269"/>
    </location>
</feature>
<feature type="region of interest" description="Disordered" evidence="2">
    <location>
        <begin position="506"/>
        <end position="585"/>
    </location>
</feature>
<accession>A0A2B7X9U1</accession>
<feature type="compositionally biased region" description="Low complexity" evidence="2">
    <location>
        <begin position="327"/>
        <end position="343"/>
    </location>
</feature>
<name>A0A2B7X9U1_9EURO</name>
<protein>
    <recommendedName>
        <fullName evidence="3">C2H2-type domain-containing protein</fullName>
    </recommendedName>
</protein>
<dbReference type="STRING" id="2060905.A0A2B7X9U1"/>
<feature type="region of interest" description="Disordered" evidence="2">
    <location>
        <begin position="1"/>
        <end position="41"/>
    </location>
</feature>
<proteinExistence type="predicted"/>
<keyword evidence="1" id="KW-0863">Zinc-finger</keyword>
<feature type="compositionally biased region" description="Basic residues" evidence="2">
    <location>
        <begin position="312"/>
        <end position="322"/>
    </location>
</feature>
<feature type="compositionally biased region" description="Low complexity" evidence="2">
    <location>
        <begin position="294"/>
        <end position="311"/>
    </location>
</feature>
<dbReference type="InterPro" id="IPR013087">
    <property type="entry name" value="Znf_C2H2_type"/>
</dbReference>
<feature type="region of interest" description="Disordered" evidence="2">
    <location>
        <begin position="80"/>
        <end position="178"/>
    </location>
</feature>
<reference evidence="4 5" key="1">
    <citation type="submission" date="2017-10" db="EMBL/GenBank/DDBJ databases">
        <title>Comparative genomics in systemic dimorphic fungi from Ajellomycetaceae.</title>
        <authorList>
            <person name="Munoz J.F."/>
            <person name="Mcewen J.G."/>
            <person name="Clay O.K."/>
            <person name="Cuomo C.A."/>
        </authorList>
    </citation>
    <scope>NUCLEOTIDE SEQUENCE [LARGE SCALE GENOMIC DNA]</scope>
    <source>
        <strain evidence="4 5">UAMH130</strain>
    </source>
</reference>
<dbReference type="OrthoDB" id="2152896at2759"/>
<feature type="region of interest" description="Disordered" evidence="2">
    <location>
        <begin position="242"/>
        <end position="374"/>
    </location>
</feature>
<dbReference type="AlphaFoldDB" id="A0A2B7X9U1"/>
<dbReference type="GO" id="GO:0008270">
    <property type="term" value="F:zinc ion binding"/>
    <property type="evidence" value="ECO:0007669"/>
    <property type="project" value="UniProtKB-KW"/>
</dbReference>
<evidence type="ECO:0000256" key="1">
    <source>
        <dbReference type="PROSITE-ProRule" id="PRU00042"/>
    </source>
</evidence>
<gene>
    <name evidence="4" type="ORF">GX51_01241</name>
</gene>
<dbReference type="EMBL" id="PDNC01000009">
    <property type="protein sequence ID" value="PGH08414.1"/>
    <property type="molecule type" value="Genomic_DNA"/>
</dbReference>
<organism evidence="4 5">
    <name type="scientific">Blastomyces parvus</name>
    <dbReference type="NCBI Taxonomy" id="2060905"/>
    <lineage>
        <taxon>Eukaryota</taxon>
        <taxon>Fungi</taxon>
        <taxon>Dikarya</taxon>
        <taxon>Ascomycota</taxon>
        <taxon>Pezizomycotina</taxon>
        <taxon>Eurotiomycetes</taxon>
        <taxon>Eurotiomycetidae</taxon>
        <taxon>Onygenales</taxon>
        <taxon>Ajellomycetaceae</taxon>
        <taxon>Blastomyces</taxon>
    </lineage>
</organism>
<sequence length="585" mass="62015">MASFKESSSSTPSRPISHTTPPLRQSNGRHHSHSISLGAVNINHRVTRRKSMTSSAASNAATAAAVAVAMGESPSAAALSTSTSSHYHHRRGLSTRRALESTSMGTASGFGSYLARNAAQDGTPGRKNSPNSIDENTAVEDVSPLGGSGASALNSSSGKPVITKQRSRRASEGAHLIRGEGKRVMNELRCDRCGKGYKHSSCLTKHMWEHDPAWAYTSKLLISKHQQVQLLEAATVLVNMNPETPTSSFDQQQPTGESDRSSASPTASGISELRDGISSAETTPPPTGEEGIFTTTTPAKPPAAGTYSSPHNRNHSLSHNHRFSANSFSRSFQSMPSSSFTGSAPTFSPSRSHFRQSSTSTDTRPSTAETGGLLDDDEAGLAAAIELCHFGTPRSGPVPMSPDIPPVPPLPARFMGSQSMGVGMGMGMGIGLASNNRDNNNINNTNSNTNHTGSINSINTTHSFDTLASAARHEASSTPTLYNPLSMHPSLSYRVSDLRDVKMDDVPPLLDSRGRRRSGASSASISSHSKAMMKAKAKHHNNNTSSMEAEANNDDDDDFAQDQDRGGSVVPMDDDDDGVFGRMEE</sequence>
<feature type="domain" description="C2H2-type" evidence="3">
    <location>
        <begin position="188"/>
        <end position="210"/>
    </location>
</feature>
<dbReference type="PROSITE" id="PS00028">
    <property type="entry name" value="ZINC_FINGER_C2H2_1"/>
    <property type="match status" value="1"/>
</dbReference>
<evidence type="ECO:0000313" key="4">
    <source>
        <dbReference type="EMBL" id="PGH08414.1"/>
    </source>
</evidence>
<feature type="compositionally biased region" description="Polar residues" evidence="2">
    <location>
        <begin position="344"/>
        <end position="368"/>
    </location>
</feature>
<dbReference type="Proteomes" id="UP000224080">
    <property type="component" value="Unassembled WGS sequence"/>
</dbReference>
<evidence type="ECO:0000313" key="5">
    <source>
        <dbReference type="Proteomes" id="UP000224080"/>
    </source>
</evidence>
<feature type="compositionally biased region" description="Low complexity" evidence="2">
    <location>
        <begin position="519"/>
        <end position="530"/>
    </location>
</feature>
<evidence type="ECO:0000256" key="2">
    <source>
        <dbReference type="SAM" id="MobiDB-lite"/>
    </source>
</evidence>
<feature type="compositionally biased region" description="Basic and acidic residues" evidence="2">
    <location>
        <begin position="169"/>
        <end position="178"/>
    </location>
</feature>
<comment type="caution">
    <text evidence="4">The sequence shown here is derived from an EMBL/GenBank/DDBJ whole genome shotgun (WGS) entry which is preliminary data.</text>
</comment>
<keyword evidence="1" id="KW-0862">Zinc</keyword>